<gene>
    <name evidence="6" type="ORF">GTP27_05410</name>
</gene>
<evidence type="ECO:0000256" key="4">
    <source>
        <dbReference type="PROSITE-ProRule" id="PRU01161"/>
    </source>
</evidence>
<feature type="domain" description="PNPLA" evidence="5">
    <location>
        <begin position="89"/>
        <end position="302"/>
    </location>
</feature>
<keyword evidence="3 4" id="KW-0443">Lipid metabolism</keyword>
<dbReference type="PANTHER" id="PTHR14226">
    <property type="entry name" value="NEUROPATHY TARGET ESTERASE/SWISS CHEESE D.MELANOGASTER"/>
    <property type="match status" value="1"/>
</dbReference>
<evidence type="ECO:0000313" key="6">
    <source>
        <dbReference type="EMBL" id="MYM38763.1"/>
    </source>
</evidence>
<dbReference type="Proteomes" id="UP000478090">
    <property type="component" value="Unassembled WGS sequence"/>
</dbReference>
<feature type="active site" description="Proton acceptor" evidence="4">
    <location>
        <position position="289"/>
    </location>
</feature>
<protein>
    <recommendedName>
        <fullName evidence="5">PNPLA domain-containing protein</fullName>
    </recommendedName>
</protein>
<comment type="caution">
    <text evidence="6">The sequence shown here is derived from an EMBL/GenBank/DDBJ whole genome shotgun (WGS) entry which is preliminary data.</text>
</comment>
<dbReference type="Gene3D" id="3.40.1090.10">
    <property type="entry name" value="Cytosolic phospholipase A2 catalytic domain"/>
    <property type="match status" value="2"/>
</dbReference>
<name>A0ABW9VH30_9BURK</name>
<feature type="short sequence motif" description="DGA/G" evidence="4">
    <location>
        <begin position="289"/>
        <end position="291"/>
    </location>
</feature>
<dbReference type="EMBL" id="WWCM01000002">
    <property type="protein sequence ID" value="MYM38763.1"/>
    <property type="molecule type" value="Genomic_DNA"/>
</dbReference>
<accession>A0ABW9VH30</accession>
<keyword evidence="1 4" id="KW-0378">Hydrolase</keyword>
<evidence type="ECO:0000256" key="3">
    <source>
        <dbReference type="ARBA" id="ARBA00023098"/>
    </source>
</evidence>
<proteinExistence type="predicted"/>
<evidence type="ECO:0000313" key="7">
    <source>
        <dbReference type="Proteomes" id="UP000478090"/>
    </source>
</evidence>
<dbReference type="RefSeq" id="WP_161038128.1">
    <property type="nucleotide sequence ID" value="NZ_WWCM01000002.1"/>
</dbReference>
<organism evidence="6 7">
    <name type="scientific">Duganella qianjiadongensis</name>
    <dbReference type="NCBI Taxonomy" id="2692176"/>
    <lineage>
        <taxon>Bacteria</taxon>
        <taxon>Pseudomonadati</taxon>
        <taxon>Pseudomonadota</taxon>
        <taxon>Betaproteobacteria</taxon>
        <taxon>Burkholderiales</taxon>
        <taxon>Oxalobacteraceae</taxon>
        <taxon>Telluria group</taxon>
        <taxon>Duganella</taxon>
    </lineage>
</organism>
<evidence type="ECO:0000259" key="5">
    <source>
        <dbReference type="PROSITE" id="PS51635"/>
    </source>
</evidence>
<reference evidence="6 7" key="1">
    <citation type="submission" date="2019-12" db="EMBL/GenBank/DDBJ databases">
        <title>Novel species isolated from a subtropical stream in China.</title>
        <authorList>
            <person name="Lu H."/>
        </authorList>
    </citation>
    <scope>NUCLEOTIDE SEQUENCE [LARGE SCALE GENOMIC DNA]</scope>
    <source>
        <strain evidence="6 7">CY13W</strain>
    </source>
</reference>
<evidence type="ECO:0000256" key="2">
    <source>
        <dbReference type="ARBA" id="ARBA00022963"/>
    </source>
</evidence>
<keyword evidence="2 4" id="KW-0442">Lipid degradation</keyword>
<dbReference type="SUPFAM" id="SSF52151">
    <property type="entry name" value="FabD/lysophospholipase-like"/>
    <property type="match status" value="1"/>
</dbReference>
<feature type="active site" description="Nucleophile" evidence="4">
    <location>
        <position position="122"/>
    </location>
</feature>
<feature type="short sequence motif" description="GXSXG" evidence="4">
    <location>
        <begin position="120"/>
        <end position="124"/>
    </location>
</feature>
<feature type="short sequence motif" description="GXGXXG" evidence="4">
    <location>
        <begin position="93"/>
        <end position="98"/>
    </location>
</feature>
<dbReference type="InterPro" id="IPR002641">
    <property type="entry name" value="PNPLA_dom"/>
</dbReference>
<evidence type="ECO:0000256" key="1">
    <source>
        <dbReference type="ARBA" id="ARBA00022801"/>
    </source>
</evidence>
<dbReference type="InterPro" id="IPR016035">
    <property type="entry name" value="Acyl_Trfase/lysoPLipase"/>
</dbReference>
<sequence length="442" mass="48682">MHISQKEHTILYEYDQALQQAGGRDFQFRIDGRSYSVTACATSHLQVRCRSTWARWTGKWLDQSAQIESTLRRHYASYQQQNLPSYQSICFSGGGAKGIAYSGVIRQLGKRLGAVRQVSGASVGALTAMLVAAGADSDGIAKIFRSQPSRLDQELLKQSLRAALCQCLSPYRAIFAQVLHLAETQVSDDMLRDISFGQLDALRIALQNQGNYSLKELFVNASLFDQARNLGGEVLLSAATTPDLPLWQAGIASAALPLALPPVAIPNHMLLQGAVYGADQPEHAVLLRDGGLQNNLPHLYLHPVNKLILGFSSDRHLAAHGPTWVSRIKEFLCGEPAYARRYADLQLAQSYGMHYIDAGVGTLQIKAAIARYTELTDRSARDFNFYEIVQRPVAGQPAPCSAEQSWKQLNARKYATAGEKSGFWDWWYQARHGMPAKSATGS</sequence>
<keyword evidence="7" id="KW-1185">Reference proteome</keyword>
<dbReference type="InterPro" id="IPR050301">
    <property type="entry name" value="NTE"/>
</dbReference>
<dbReference type="PANTHER" id="PTHR14226:SF29">
    <property type="entry name" value="NEUROPATHY TARGET ESTERASE SWS"/>
    <property type="match status" value="1"/>
</dbReference>
<dbReference type="PROSITE" id="PS51635">
    <property type="entry name" value="PNPLA"/>
    <property type="match status" value="1"/>
</dbReference>
<dbReference type="Pfam" id="PF01734">
    <property type="entry name" value="Patatin"/>
    <property type="match status" value="1"/>
</dbReference>